<dbReference type="GO" id="GO:0016787">
    <property type="term" value="F:hydrolase activity"/>
    <property type="evidence" value="ECO:0007669"/>
    <property type="project" value="UniProtKB-KW"/>
</dbReference>
<dbReference type="Gene3D" id="3.30.920.30">
    <property type="entry name" value="Hypothetical protein"/>
    <property type="match status" value="1"/>
</dbReference>
<dbReference type="GO" id="GO:0004519">
    <property type="term" value="F:endonuclease activity"/>
    <property type="evidence" value="ECO:0007669"/>
    <property type="project" value="UniProtKB-KW"/>
</dbReference>
<evidence type="ECO:0000313" key="9">
    <source>
        <dbReference type="Proteomes" id="UP000808337"/>
    </source>
</evidence>
<organism evidence="8 9">
    <name type="scientific">Candidatus Opimibacter skivensis</name>
    <dbReference type="NCBI Taxonomy" id="2982028"/>
    <lineage>
        <taxon>Bacteria</taxon>
        <taxon>Pseudomonadati</taxon>
        <taxon>Bacteroidota</taxon>
        <taxon>Saprospiria</taxon>
        <taxon>Saprospirales</taxon>
        <taxon>Saprospiraceae</taxon>
        <taxon>Candidatus Opimibacter</taxon>
    </lineage>
</organism>
<name>A0A9D7XS19_9BACT</name>
<dbReference type="Pfam" id="PF07927">
    <property type="entry name" value="HicA_toxin"/>
    <property type="match status" value="1"/>
</dbReference>
<gene>
    <name evidence="8" type="ORF">IPP15_06175</name>
</gene>
<keyword evidence="3" id="KW-0540">Nuclease</keyword>
<keyword evidence="6" id="KW-0694">RNA-binding</keyword>
<evidence type="ECO:0000256" key="7">
    <source>
        <dbReference type="ARBA" id="ARBA00023016"/>
    </source>
</evidence>
<keyword evidence="5" id="KW-0378">Hydrolase</keyword>
<dbReference type="SUPFAM" id="SSF54786">
    <property type="entry name" value="YcfA/nrd intein domain"/>
    <property type="match status" value="1"/>
</dbReference>
<keyword evidence="2" id="KW-1277">Toxin-antitoxin system</keyword>
<sequence length="56" mass="6459">MKQDGWFVLRQTGGHLIMKHQVKTNQVVVPFHGSKELCKGTLRRILKDAEIITSKR</sequence>
<evidence type="ECO:0000256" key="2">
    <source>
        <dbReference type="ARBA" id="ARBA00022649"/>
    </source>
</evidence>
<dbReference type="AlphaFoldDB" id="A0A9D7XS19"/>
<protein>
    <submittedName>
        <fullName evidence="8">Type II toxin-antitoxin system HicA family toxin</fullName>
    </submittedName>
</protein>
<evidence type="ECO:0000256" key="5">
    <source>
        <dbReference type="ARBA" id="ARBA00022801"/>
    </source>
</evidence>
<comment type="similarity">
    <text evidence="1">Belongs to the HicA mRNA interferase family.</text>
</comment>
<evidence type="ECO:0000313" key="8">
    <source>
        <dbReference type="EMBL" id="MBK9982003.1"/>
    </source>
</evidence>
<keyword evidence="7" id="KW-0346">Stress response</keyword>
<reference evidence="8 9" key="1">
    <citation type="submission" date="2020-10" db="EMBL/GenBank/DDBJ databases">
        <title>Connecting structure to function with the recovery of over 1000 high-quality activated sludge metagenome-assembled genomes encoding full-length rRNA genes using long-read sequencing.</title>
        <authorList>
            <person name="Singleton C.M."/>
            <person name="Petriglieri F."/>
            <person name="Kristensen J.M."/>
            <person name="Kirkegaard R.H."/>
            <person name="Michaelsen T.Y."/>
            <person name="Andersen M.H."/>
            <person name="Karst S.M."/>
            <person name="Dueholm M.S."/>
            <person name="Nielsen P.H."/>
            <person name="Albertsen M."/>
        </authorList>
    </citation>
    <scope>NUCLEOTIDE SEQUENCE [LARGE SCALE GENOMIC DNA]</scope>
    <source>
        <strain evidence="8">Ribe_18-Q3-R11-54_MAXAC.273</strain>
    </source>
</reference>
<keyword evidence="4" id="KW-0255">Endonuclease</keyword>
<dbReference type="InterPro" id="IPR038570">
    <property type="entry name" value="HicA_sf"/>
</dbReference>
<comment type="caution">
    <text evidence="8">The sequence shown here is derived from an EMBL/GenBank/DDBJ whole genome shotgun (WGS) entry which is preliminary data.</text>
</comment>
<dbReference type="EMBL" id="JADKGY010000001">
    <property type="protein sequence ID" value="MBK9982003.1"/>
    <property type="molecule type" value="Genomic_DNA"/>
</dbReference>
<evidence type="ECO:0000256" key="1">
    <source>
        <dbReference type="ARBA" id="ARBA00006620"/>
    </source>
</evidence>
<evidence type="ECO:0000256" key="3">
    <source>
        <dbReference type="ARBA" id="ARBA00022722"/>
    </source>
</evidence>
<dbReference type="GO" id="GO:0003729">
    <property type="term" value="F:mRNA binding"/>
    <property type="evidence" value="ECO:0007669"/>
    <property type="project" value="InterPro"/>
</dbReference>
<accession>A0A9D7XS19</accession>
<evidence type="ECO:0000256" key="4">
    <source>
        <dbReference type="ARBA" id="ARBA00022759"/>
    </source>
</evidence>
<dbReference type="InterPro" id="IPR012933">
    <property type="entry name" value="HicA_mRNA_interferase"/>
</dbReference>
<proteinExistence type="inferred from homology"/>
<dbReference type="Proteomes" id="UP000808337">
    <property type="component" value="Unassembled WGS sequence"/>
</dbReference>
<evidence type="ECO:0000256" key="6">
    <source>
        <dbReference type="ARBA" id="ARBA00022884"/>
    </source>
</evidence>